<keyword evidence="2" id="KW-1185">Reference proteome</keyword>
<dbReference type="EMBL" id="BAEO01000063">
    <property type="protein sequence ID" value="GAC21642.1"/>
    <property type="molecule type" value="Genomic_DNA"/>
</dbReference>
<evidence type="ECO:0000313" key="1">
    <source>
        <dbReference type="EMBL" id="GAC21642.1"/>
    </source>
</evidence>
<sequence>MTNVDGSGTDCLTSATPFLSRLKSGCPVETALYPLEILTLSKLLLGEGLMPMVP</sequence>
<accession>K6YTZ5</accession>
<dbReference type="RefSeq" id="WP_007624820.1">
    <property type="nucleotide sequence ID" value="NZ_BAEO01000063.1"/>
</dbReference>
<dbReference type="Proteomes" id="UP000006327">
    <property type="component" value="Unassembled WGS sequence"/>
</dbReference>
<organism evidence="1 2">
    <name type="scientific">Paraglaciecola arctica BSs20135</name>
    <dbReference type="NCBI Taxonomy" id="493475"/>
    <lineage>
        <taxon>Bacteria</taxon>
        <taxon>Pseudomonadati</taxon>
        <taxon>Pseudomonadota</taxon>
        <taxon>Gammaproteobacteria</taxon>
        <taxon>Alteromonadales</taxon>
        <taxon>Alteromonadaceae</taxon>
        <taxon>Paraglaciecola</taxon>
    </lineage>
</organism>
<protein>
    <submittedName>
        <fullName evidence="1">Uncharacterized protein</fullName>
    </submittedName>
</protein>
<name>K6YTZ5_9ALTE</name>
<dbReference type="AlphaFoldDB" id="K6YTZ5"/>
<proteinExistence type="predicted"/>
<evidence type="ECO:0000313" key="2">
    <source>
        <dbReference type="Proteomes" id="UP000006327"/>
    </source>
</evidence>
<comment type="caution">
    <text evidence="1">The sequence shown here is derived from an EMBL/GenBank/DDBJ whole genome shotgun (WGS) entry which is preliminary data.</text>
</comment>
<gene>
    <name evidence="1" type="ORF">GARC_4701</name>
</gene>
<reference evidence="1 2" key="1">
    <citation type="journal article" date="2017" name="Antonie Van Leeuwenhoek">
        <title>Rhizobium rhizosphaerae sp. nov., a novel species isolated from rice rhizosphere.</title>
        <authorList>
            <person name="Zhao J.J."/>
            <person name="Zhang J."/>
            <person name="Zhang R.J."/>
            <person name="Zhang C.W."/>
            <person name="Yin H.Q."/>
            <person name="Zhang X.X."/>
        </authorList>
    </citation>
    <scope>NUCLEOTIDE SEQUENCE [LARGE SCALE GENOMIC DNA]</scope>
    <source>
        <strain evidence="1 2">BSs20135</strain>
    </source>
</reference>